<comment type="caution">
    <text evidence="1">The sequence shown here is derived from an EMBL/GenBank/DDBJ whole genome shotgun (WGS) entry which is preliminary data.</text>
</comment>
<protein>
    <submittedName>
        <fullName evidence="1">Uncharacterized protein</fullName>
    </submittedName>
</protein>
<accession>A0A3A1VFV9</accession>
<reference evidence="1 2" key="1">
    <citation type="submission" date="2018-09" db="EMBL/GenBank/DDBJ databases">
        <title>Paenibacillus aracenensis nov. sp. isolated from a cave in southern Spain.</title>
        <authorList>
            <person name="Jurado V."/>
            <person name="Gutierrez-Patricio S."/>
            <person name="Gonzalez-Pimentel J.L."/>
            <person name="Miller A.Z."/>
            <person name="Laiz L."/>
            <person name="Saiz-Jimenez C."/>
        </authorList>
    </citation>
    <scope>NUCLEOTIDE SEQUENCE [LARGE SCALE GENOMIC DNA]</scope>
    <source>
        <strain evidence="1 2">DSM 22867</strain>
    </source>
</reference>
<gene>
    <name evidence="1" type="ORF">D3P08_03435</name>
</gene>
<dbReference type="OrthoDB" id="2739040at2"/>
<keyword evidence="2" id="KW-1185">Reference proteome</keyword>
<dbReference type="EMBL" id="QXQA01000002">
    <property type="protein sequence ID" value="RIX59221.1"/>
    <property type="molecule type" value="Genomic_DNA"/>
</dbReference>
<sequence length="195" mass="21918">MNKFPKLSIATAALIILSIFGYASGYRLDGLSAARANTLVPKDSVLIDEVMFSWGGIYVFDSSEKPVTAISTKKFGLLWTSKSSVWQFHHNDSIKTIGSATFNESGKKATILCVLVNDSNISYIEAGPGENRIIKHVQIGEPLTFSWEESIQTDRLSPKAFDKNGKLLFDYRYPETSFIRQEDLKWYPVKDILRP</sequence>
<evidence type="ECO:0000313" key="2">
    <source>
        <dbReference type="Proteomes" id="UP000266482"/>
    </source>
</evidence>
<organism evidence="1 2">
    <name type="scientific">Paenibacillus nanensis</name>
    <dbReference type="NCBI Taxonomy" id="393251"/>
    <lineage>
        <taxon>Bacteria</taxon>
        <taxon>Bacillati</taxon>
        <taxon>Bacillota</taxon>
        <taxon>Bacilli</taxon>
        <taxon>Bacillales</taxon>
        <taxon>Paenibacillaceae</taxon>
        <taxon>Paenibacillus</taxon>
    </lineage>
</organism>
<dbReference type="AlphaFoldDB" id="A0A3A1VFV9"/>
<evidence type="ECO:0000313" key="1">
    <source>
        <dbReference type="EMBL" id="RIX59221.1"/>
    </source>
</evidence>
<name>A0A3A1VFV9_9BACL</name>
<dbReference type="Proteomes" id="UP000266482">
    <property type="component" value="Unassembled WGS sequence"/>
</dbReference>
<proteinExistence type="predicted"/>
<dbReference type="RefSeq" id="WP_119598053.1">
    <property type="nucleotide sequence ID" value="NZ_QXQA01000002.1"/>
</dbReference>